<dbReference type="EMBL" id="JARAWJ010000005">
    <property type="protein sequence ID" value="MDX3037198.1"/>
    <property type="molecule type" value="Genomic_DNA"/>
</dbReference>
<accession>A0ABU4MMH2</accession>
<name>A0ABU4MMH2_9ACTN</name>
<protein>
    <submittedName>
        <fullName evidence="1">Uncharacterized protein</fullName>
    </submittedName>
</protein>
<comment type="caution">
    <text evidence="1">The sequence shown here is derived from an EMBL/GenBank/DDBJ whole genome shotgun (WGS) entry which is preliminary data.</text>
</comment>
<keyword evidence="2" id="KW-1185">Reference proteome</keyword>
<evidence type="ECO:0000313" key="1">
    <source>
        <dbReference type="EMBL" id="MDX3037198.1"/>
    </source>
</evidence>
<gene>
    <name evidence="1" type="ORF">PV383_08455</name>
</gene>
<dbReference type="Proteomes" id="UP001282474">
    <property type="component" value="Unassembled WGS sequence"/>
</dbReference>
<reference evidence="1 2" key="1">
    <citation type="journal article" date="2023" name="Microb. Genom.">
        <title>Mesoterricola silvestris gen. nov., sp. nov., Mesoterricola sediminis sp. nov., Geothrix oryzae sp. nov., Geothrix edaphica sp. nov., Geothrix rubra sp. nov., and Geothrix limicola sp. nov., six novel members of Acidobacteriota isolated from soils.</title>
        <authorList>
            <person name="Weisberg A.J."/>
            <person name="Pearce E."/>
            <person name="Kramer C.G."/>
            <person name="Chang J.H."/>
            <person name="Clarke C.R."/>
        </authorList>
    </citation>
    <scope>NUCLEOTIDE SEQUENCE [LARGE SCALE GENOMIC DNA]</scope>
    <source>
        <strain evidence="1 2">NE20-4-1</strain>
    </source>
</reference>
<dbReference type="RefSeq" id="WP_193383345.1">
    <property type="nucleotide sequence ID" value="NZ_JABXWI010000001.1"/>
</dbReference>
<evidence type="ECO:0000313" key="2">
    <source>
        <dbReference type="Proteomes" id="UP001282474"/>
    </source>
</evidence>
<organism evidence="1 2">
    <name type="scientific">Streptomyces caniscabiei</name>
    <dbReference type="NCBI Taxonomy" id="2746961"/>
    <lineage>
        <taxon>Bacteria</taxon>
        <taxon>Bacillati</taxon>
        <taxon>Actinomycetota</taxon>
        <taxon>Actinomycetes</taxon>
        <taxon>Kitasatosporales</taxon>
        <taxon>Streptomycetaceae</taxon>
        <taxon>Streptomyces</taxon>
    </lineage>
</organism>
<sequence length="65" mass="6813">MDYPYIEVQARNGDGARASAIVQFTSGDLAVTEADIIAAVTERLQAVDGVTSVSATLHHIAQSPL</sequence>
<proteinExistence type="predicted"/>